<dbReference type="PANTHER" id="PTHR18964:SF149">
    <property type="entry name" value="BIFUNCTIONAL UDP-N-ACETYLGLUCOSAMINE 2-EPIMERASE_N-ACETYLMANNOSAMINE KINASE"/>
    <property type="match status" value="1"/>
</dbReference>
<organism evidence="2 3">
    <name type="scientific">Mycetocola miduiensis</name>
    <dbReference type="NCBI Taxonomy" id="995034"/>
    <lineage>
        <taxon>Bacteria</taxon>
        <taxon>Bacillati</taxon>
        <taxon>Actinomycetota</taxon>
        <taxon>Actinomycetes</taxon>
        <taxon>Micrococcales</taxon>
        <taxon>Microbacteriaceae</taxon>
        <taxon>Mycetocola</taxon>
    </lineage>
</organism>
<accession>A0A1I5D7U1</accession>
<dbReference type="Proteomes" id="UP000198867">
    <property type="component" value="Unassembled WGS sequence"/>
</dbReference>
<dbReference type="GO" id="GO:0016301">
    <property type="term" value="F:kinase activity"/>
    <property type="evidence" value="ECO:0007669"/>
    <property type="project" value="UniProtKB-KW"/>
</dbReference>
<dbReference type="EMBL" id="FOVM01000008">
    <property type="protein sequence ID" value="SFN95282.1"/>
    <property type="molecule type" value="Genomic_DNA"/>
</dbReference>
<sequence>MTGGQFLGDGPAVLAFDVGGTDTKAGLFDEHGSLREIVRVPTPYSTDGSGDAVLTQLAVLAGQFAARHPDIAPRAAGLIVPGLVDDDAGIGVRAENLGWQNVPFRDAASATLGAPVAFTHDVRAAGTAEYHLGAAGRFRNVMVVVIGTGIASALFIDGKPYSASGYAGEIGHAVVDVGGAPCACGGNGCLEAIASAGAITRLYNRDAAAPVAGAREVLDLARSGDALAASVWNTATDALGLALSQAVALLAPEAIVLGGGLAQAGNALFAPVEERMNSFLTFHRRPVLLPATVGENAGLVGAALGARSLLAGAQA</sequence>
<dbReference type="Pfam" id="PF00480">
    <property type="entry name" value="ROK"/>
    <property type="match status" value="1"/>
</dbReference>
<dbReference type="PANTHER" id="PTHR18964">
    <property type="entry name" value="ROK (REPRESSOR, ORF, KINASE) FAMILY"/>
    <property type="match status" value="1"/>
</dbReference>
<evidence type="ECO:0000256" key="1">
    <source>
        <dbReference type="ARBA" id="ARBA00006479"/>
    </source>
</evidence>
<proteinExistence type="inferred from homology"/>
<dbReference type="SUPFAM" id="SSF53067">
    <property type="entry name" value="Actin-like ATPase domain"/>
    <property type="match status" value="1"/>
</dbReference>
<dbReference type="InterPro" id="IPR000600">
    <property type="entry name" value="ROK"/>
</dbReference>
<dbReference type="AlphaFoldDB" id="A0A1I5D7U1"/>
<dbReference type="RefSeq" id="WP_090712482.1">
    <property type="nucleotide sequence ID" value="NZ_FOVM01000008.1"/>
</dbReference>
<keyword evidence="2" id="KW-0418">Kinase</keyword>
<gene>
    <name evidence="2" type="ORF">SAMN05216219_2790</name>
</gene>
<dbReference type="InterPro" id="IPR043129">
    <property type="entry name" value="ATPase_NBD"/>
</dbReference>
<protein>
    <submittedName>
        <fullName evidence="2">Glucokinase</fullName>
    </submittedName>
</protein>
<dbReference type="OrthoDB" id="9810372at2"/>
<evidence type="ECO:0000313" key="3">
    <source>
        <dbReference type="Proteomes" id="UP000198867"/>
    </source>
</evidence>
<dbReference type="STRING" id="995034.SAMN05216219_2790"/>
<comment type="similarity">
    <text evidence="1">Belongs to the ROK (NagC/XylR) family.</text>
</comment>
<dbReference type="Gene3D" id="3.30.420.40">
    <property type="match status" value="2"/>
</dbReference>
<reference evidence="3" key="1">
    <citation type="submission" date="2016-10" db="EMBL/GenBank/DDBJ databases">
        <authorList>
            <person name="Varghese N."/>
            <person name="Submissions S."/>
        </authorList>
    </citation>
    <scope>NUCLEOTIDE SEQUENCE [LARGE SCALE GENOMIC DNA]</scope>
    <source>
        <strain evidence="3">CGMCC 1.11101</strain>
    </source>
</reference>
<keyword evidence="3" id="KW-1185">Reference proteome</keyword>
<keyword evidence="2" id="KW-0808">Transferase</keyword>
<name>A0A1I5D7U1_9MICO</name>
<evidence type="ECO:0000313" key="2">
    <source>
        <dbReference type="EMBL" id="SFN95282.1"/>
    </source>
</evidence>